<accession>A0A8S9YFK1</accession>
<name>A0A8S9YFK1_9TREM</name>
<proteinExistence type="predicted"/>
<comment type="caution">
    <text evidence="1">The sequence shown here is derived from an EMBL/GenBank/DDBJ whole genome shotgun (WGS) entry which is preliminary data.</text>
</comment>
<evidence type="ECO:0000313" key="2">
    <source>
        <dbReference type="Proteomes" id="UP000822476"/>
    </source>
</evidence>
<sequence>MYHFPPNRTERCSEVAMSIPRLSAMASCRLSVGRECLSSNDCFRLFSKLLNLFLYETGQFSDYLLIQKPKSAYEHLRSSRETAARKAVRFLDSLHEIERHILDLPLSVEYFLILVGGLPSHPKRAFLVDFSSSLSSGGLPICSHIDSYEGNFLRDFIQHPFCHAALDEMKPSRVHLYLCLSSDFQSDWLLPRPHFRLSEKCPVHILQVLIDSRDSMILDDIDSDLCLTEVKRILYGSALGKMWYASPVTLDGFCDCLLT</sequence>
<keyword evidence="2" id="KW-1185">Reference proteome</keyword>
<protein>
    <submittedName>
        <fullName evidence="1">Uncharacterized protein</fullName>
    </submittedName>
</protein>
<dbReference type="OrthoDB" id="6232638at2759"/>
<dbReference type="InterPro" id="IPR053729">
    <property type="entry name" value="MAD2L1BP_domain_sf"/>
</dbReference>
<dbReference type="Proteomes" id="UP000822476">
    <property type="component" value="Unassembled WGS sequence"/>
</dbReference>
<reference evidence="1" key="1">
    <citation type="submission" date="2019-07" db="EMBL/GenBank/DDBJ databases">
        <title>Annotation for the trematode Paragonimus miyazaki's.</title>
        <authorList>
            <person name="Choi Y.-J."/>
        </authorList>
    </citation>
    <scope>NUCLEOTIDE SEQUENCE</scope>
    <source>
        <strain evidence="1">Japan</strain>
    </source>
</reference>
<evidence type="ECO:0000313" key="1">
    <source>
        <dbReference type="EMBL" id="KAF7232695.1"/>
    </source>
</evidence>
<dbReference type="AlphaFoldDB" id="A0A8S9YFK1"/>
<dbReference type="Gene3D" id="3.30.900.20">
    <property type="match status" value="1"/>
</dbReference>
<dbReference type="EMBL" id="JTDE01021617">
    <property type="protein sequence ID" value="KAF7232695.1"/>
    <property type="molecule type" value="Genomic_DNA"/>
</dbReference>
<organism evidence="1 2">
    <name type="scientific">Paragonimus skrjabini miyazakii</name>
    <dbReference type="NCBI Taxonomy" id="59628"/>
    <lineage>
        <taxon>Eukaryota</taxon>
        <taxon>Metazoa</taxon>
        <taxon>Spiralia</taxon>
        <taxon>Lophotrochozoa</taxon>
        <taxon>Platyhelminthes</taxon>
        <taxon>Trematoda</taxon>
        <taxon>Digenea</taxon>
        <taxon>Plagiorchiida</taxon>
        <taxon>Troglotremata</taxon>
        <taxon>Troglotrematidae</taxon>
        <taxon>Paragonimus</taxon>
    </lineage>
</organism>
<gene>
    <name evidence="1" type="ORF">EG68_12327</name>
</gene>